<dbReference type="Proteomes" id="UP000039046">
    <property type="component" value="Unassembled WGS sequence"/>
</dbReference>
<keyword evidence="3" id="KW-0732">Signal</keyword>
<dbReference type="InterPro" id="IPR057016">
    <property type="entry name" value="EndoS_F2-like_TIM-barrel"/>
</dbReference>
<keyword evidence="2" id="KW-0964">Secreted</keyword>
<reference evidence="7 8" key="1">
    <citation type="journal article" date="2015" name="Genome Announc.">
        <title>Draft Genome Sequence and Gene Annotation of the Entomopathogenic Fungus Verticillium hemipterigenum.</title>
        <authorList>
            <person name="Horn F."/>
            <person name="Habel A."/>
            <person name="Scharf D.H."/>
            <person name="Dworschak J."/>
            <person name="Brakhage A.A."/>
            <person name="Guthke R."/>
            <person name="Hertweck C."/>
            <person name="Linde J."/>
        </authorList>
    </citation>
    <scope>NUCLEOTIDE SEQUENCE [LARGE SCALE GENOMIC DNA]</scope>
</reference>
<dbReference type="InterPro" id="IPR017853">
    <property type="entry name" value="GH"/>
</dbReference>
<dbReference type="GO" id="GO:0004553">
    <property type="term" value="F:hydrolase activity, hydrolyzing O-glycosyl compounds"/>
    <property type="evidence" value="ECO:0007669"/>
    <property type="project" value="InterPro"/>
</dbReference>
<keyword evidence="8" id="KW-1185">Reference proteome</keyword>
<organism evidence="7 8">
    <name type="scientific">[Torrubiella] hemipterigena</name>
    <dbReference type="NCBI Taxonomy" id="1531966"/>
    <lineage>
        <taxon>Eukaryota</taxon>
        <taxon>Fungi</taxon>
        <taxon>Dikarya</taxon>
        <taxon>Ascomycota</taxon>
        <taxon>Pezizomycotina</taxon>
        <taxon>Sordariomycetes</taxon>
        <taxon>Hypocreomycetidae</taxon>
        <taxon>Hypocreales</taxon>
        <taxon>Clavicipitaceae</taxon>
        <taxon>Clavicipitaceae incertae sedis</taxon>
        <taxon>'Torrubiella' clade</taxon>
    </lineage>
</organism>
<dbReference type="PROSITE" id="PS01095">
    <property type="entry name" value="GH18_1"/>
    <property type="match status" value="1"/>
</dbReference>
<dbReference type="Gene3D" id="3.20.20.80">
    <property type="entry name" value="Glycosidases"/>
    <property type="match status" value="1"/>
</dbReference>
<evidence type="ECO:0000313" key="7">
    <source>
        <dbReference type="EMBL" id="CEJ82110.1"/>
    </source>
</evidence>
<evidence type="ECO:0000256" key="4">
    <source>
        <dbReference type="ARBA" id="ARBA00022801"/>
    </source>
</evidence>
<dbReference type="GO" id="GO:0005975">
    <property type="term" value="P:carbohydrate metabolic process"/>
    <property type="evidence" value="ECO:0007669"/>
    <property type="project" value="InterPro"/>
</dbReference>
<dbReference type="SUPFAM" id="SSF51445">
    <property type="entry name" value="(Trans)glycosidases"/>
    <property type="match status" value="1"/>
</dbReference>
<dbReference type="EMBL" id="CDHN01000001">
    <property type="protein sequence ID" value="CEJ82110.1"/>
    <property type="molecule type" value="Genomic_DNA"/>
</dbReference>
<keyword evidence="4" id="KW-0378">Hydrolase</keyword>
<evidence type="ECO:0000313" key="8">
    <source>
        <dbReference type="Proteomes" id="UP000039046"/>
    </source>
</evidence>
<evidence type="ECO:0000256" key="2">
    <source>
        <dbReference type="ARBA" id="ARBA00022525"/>
    </source>
</evidence>
<sequence length="267" mass="29373">MMASYVRASRDVASNPANKASMTDIPDCVDIAFVFPGGYETDNFWKVLNETYVPMLQARGTRVVKTIGINTLLNPAYPNTAQGHEDLAESIVDSQVDEYDLDGLDIDVEQDLSSAQVQKAAGVFAALSKRLGPKSGSGKLLIYDTKQAGNTALFRSVYPYVDYVLVQSYGRSVNSLAGTWNTYKPYIASSKYMVGFSFYEENGNRWNDVSSSVKNSRAYQFSMWQPAGAKKAGVFYAIDRDGVPHGSNALVPTNYSWTRQLIAAMNP</sequence>
<evidence type="ECO:0000259" key="6">
    <source>
        <dbReference type="Pfam" id="PF23916"/>
    </source>
</evidence>
<evidence type="ECO:0000256" key="5">
    <source>
        <dbReference type="ARBA" id="ARBA00023295"/>
    </source>
</evidence>
<keyword evidence="5" id="KW-0326">Glycosidase</keyword>
<dbReference type="GO" id="GO:0005576">
    <property type="term" value="C:extracellular region"/>
    <property type="evidence" value="ECO:0007669"/>
    <property type="project" value="UniProtKB-SubCell"/>
</dbReference>
<dbReference type="HOGENOM" id="CLU_055072_1_0_1"/>
<evidence type="ECO:0000256" key="3">
    <source>
        <dbReference type="ARBA" id="ARBA00022729"/>
    </source>
</evidence>
<comment type="subcellular location">
    <subcellularLocation>
        <location evidence="1">Secreted</location>
    </subcellularLocation>
</comment>
<name>A0A0A1T7I1_9HYPO</name>
<accession>A0A0A1T7I1</accession>
<dbReference type="InterPro" id="IPR001579">
    <property type="entry name" value="Glyco_hydro_18_chit_AS"/>
</dbReference>
<dbReference type="Pfam" id="PF23916">
    <property type="entry name" value="TIM-barrel_EndoS"/>
    <property type="match status" value="1"/>
</dbReference>
<evidence type="ECO:0000256" key="1">
    <source>
        <dbReference type="ARBA" id="ARBA00004613"/>
    </source>
</evidence>
<proteinExistence type="predicted"/>
<feature type="domain" description="Endo-beta-N-acetylglucosaminidase EndoS/F2-like TIM-barrel" evidence="6">
    <location>
        <begin position="5"/>
        <end position="235"/>
    </location>
</feature>
<gene>
    <name evidence="7" type="ORF">VHEMI02197</name>
</gene>
<protein>
    <recommendedName>
        <fullName evidence="6">Endo-beta-N-acetylglucosaminidase EndoS/F2-like TIM-barrel domain-containing protein</fullName>
    </recommendedName>
</protein>
<dbReference type="AlphaFoldDB" id="A0A0A1T7I1"/>